<dbReference type="PROSITE" id="PS51635">
    <property type="entry name" value="PNPLA"/>
    <property type="match status" value="1"/>
</dbReference>
<feature type="active site" description="Nucleophile" evidence="4">
    <location>
        <position position="67"/>
    </location>
</feature>
<keyword evidence="8" id="KW-1185">Reference proteome</keyword>
<feature type="signal peptide" evidence="5">
    <location>
        <begin position="1"/>
        <end position="21"/>
    </location>
</feature>
<dbReference type="InterPro" id="IPR050301">
    <property type="entry name" value="NTE"/>
</dbReference>
<dbReference type="InterPro" id="IPR002641">
    <property type="entry name" value="PNPLA_dom"/>
</dbReference>
<dbReference type="Proteomes" id="UP001161391">
    <property type="component" value="Unassembled WGS sequence"/>
</dbReference>
<keyword evidence="1 4" id="KW-0378">Hydrolase</keyword>
<reference evidence="7" key="1">
    <citation type="journal article" date="2014" name="Int. J. Syst. Evol. Microbiol.">
        <title>Complete genome of a new Firmicutes species belonging to the dominant human colonic microbiota ('Ruminococcus bicirculans') reveals two chromosomes and a selective capacity to utilize plant glucans.</title>
        <authorList>
            <consortium name="NISC Comparative Sequencing Program"/>
            <person name="Wegmann U."/>
            <person name="Louis P."/>
            <person name="Goesmann A."/>
            <person name="Henrissat B."/>
            <person name="Duncan S.H."/>
            <person name="Flint H.J."/>
        </authorList>
    </citation>
    <scope>NUCLEOTIDE SEQUENCE</scope>
    <source>
        <strain evidence="7">NBRC 108219</strain>
    </source>
</reference>
<dbReference type="EMBL" id="BSNK01000002">
    <property type="protein sequence ID" value="GLQ24125.1"/>
    <property type="molecule type" value="Genomic_DNA"/>
</dbReference>
<evidence type="ECO:0000259" key="6">
    <source>
        <dbReference type="PROSITE" id="PS51635"/>
    </source>
</evidence>
<organism evidence="7 8">
    <name type="scientific">Algimonas ampicilliniresistens</name>
    <dbReference type="NCBI Taxonomy" id="1298735"/>
    <lineage>
        <taxon>Bacteria</taxon>
        <taxon>Pseudomonadati</taxon>
        <taxon>Pseudomonadota</taxon>
        <taxon>Alphaproteobacteria</taxon>
        <taxon>Maricaulales</taxon>
        <taxon>Robiginitomaculaceae</taxon>
        <taxon>Algimonas</taxon>
    </lineage>
</organism>
<feature type="short sequence motif" description="GXSXG" evidence="4">
    <location>
        <begin position="65"/>
        <end position="69"/>
    </location>
</feature>
<dbReference type="Gene3D" id="3.40.1090.10">
    <property type="entry name" value="Cytosolic phospholipase A2 catalytic domain"/>
    <property type="match status" value="2"/>
</dbReference>
<gene>
    <name evidence="7" type="primary">plpD</name>
    <name evidence="7" type="ORF">GCM10007853_19990</name>
</gene>
<name>A0ABQ5VBR5_9PROT</name>
<evidence type="ECO:0000256" key="3">
    <source>
        <dbReference type="ARBA" id="ARBA00023098"/>
    </source>
</evidence>
<dbReference type="CDD" id="cd07205">
    <property type="entry name" value="Pat_PNPLA6_PNPLA7_NTE1_like"/>
    <property type="match status" value="1"/>
</dbReference>
<proteinExistence type="predicted"/>
<dbReference type="PANTHER" id="PTHR14226">
    <property type="entry name" value="NEUROPATHY TARGET ESTERASE/SWISS CHEESE D.MELANOGASTER"/>
    <property type="match status" value="1"/>
</dbReference>
<feature type="domain" description="PNPLA" evidence="6">
    <location>
        <begin position="34"/>
        <end position="226"/>
    </location>
</feature>
<dbReference type="InterPro" id="IPR016035">
    <property type="entry name" value="Acyl_Trfase/lysoPLipase"/>
</dbReference>
<dbReference type="PANTHER" id="PTHR14226:SF29">
    <property type="entry name" value="NEUROPATHY TARGET ESTERASE SWS"/>
    <property type="match status" value="1"/>
</dbReference>
<evidence type="ECO:0000313" key="7">
    <source>
        <dbReference type="EMBL" id="GLQ24125.1"/>
    </source>
</evidence>
<sequence length="730" mass="79167">MARHLLALLSLTVLAASPALACDFDDENGLDVGLVLSGGGAKSSTQVGFMQIMDALDIPIHCVAGTSMGAVVGAFYASGYSADEIGEIFIDEDWGAAFRGTIPRTDKSFIQKEREETYFSGDIIGLSRDGLELPSALNSMQGLQTLYRDILRNVPVEIDFDDLSIPFRAVATDLETGRAVAFEEGDLVSAVLASMAVPGVFAPRIIDGVPYVDGGISSNLPVQTALDMGADIIIALDTTAAPRPSDGRYSIGETLQQVSTIMVYRNAQLEKQALSKRDLYVEPNRIDIGTSAYTESAAGLKVGRDVGHEHKDALLRIRDLAAPSKRKPRLKPNPDQPETLTLVNNSLIADDVIKRRVNDILSLDQDSGDRDRRLRELASFGSFGEVDLGYSSGEAVLTVSPNSIGRTRLKIGANVASNFDGAASFSLLAQLTRQPIGPRGGDVSLSAELGTNTGLSLELYQPLGVDSHYFIQPELFIRSEKRELDLIDIRVGDFLVETQGIRARLGRELSSWGLIALEGEIQDGRFEPIVTIDPTITAEHYSFGSVGAYFGIDTLDRTDWPTGGRRVQLRAQQFFDISEDGALDANRYEASWLQAFSAGSYGALLNLRHGKLNTDGVTVGFDSTFELGGFRQLSGFRERSLPVERLNYASLEVFKRLSNDGFLVDIPVYIGGLAEYARIPFSALGLDDVEDALSLAAYMGAETPLGPAFIGTAFGNNNDLRFFFRFGRTF</sequence>
<dbReference type="RefSeq" id="WP_284390242.1">
    <property type="nucleotide sequence ID" value="NZ_BSNK01000002.1"/>
</dbReference>
<keyword evidence="2 4" id="KW-0442">Lipid degradation</keyword>
<feature type="short sequence motif" description="DGA/G" evidence="4">
    <location>
        <begin position="213"/>
        <end position="215"/>
    </location>
</feature>
<evidence type="ECO:0000256" key="5">
    <source>
        <dbReference type="SAM" id="SignalP"/>
    </source>
</evidence>
<feature type="chain" id="PRO_5046378449" evidence="5">
    <location>
        <begin position="22"/>
        <end position="730"/>
    </location>
</feature>
<evidence type="ECO:0000256" key="2">
    <source>
        <dbReference type="ARBA" id="ARBA00022963"/>
    </source>
</evidence>
<evidence type="ECO:0000256" key="4">
    <source>
        <dbReference type="PROSITE-ProRule" id="PRU01161"/>
    </source>
</evidence>
<accession>A0ABQ5VBR5</accession>
<dbReference type="Gene3D" id="2.40.160.50">
    <property type="entry name" value="membrane protein fhac: a member of the omp85/tpsb transporter family"/>
    <property type="match status" value="1"/>
</dbReference>
<dbReference type="SUPFAM" id="SSF52151">
    <property type="entry name" value="FabD/lysophospholipase-like"/>
    <property type="match status" value="1"/>
</dbReference>
<protein>
    <submittedName>
        <fullName evidence="7">Patatin</fullName>
    </submittedName>
</protein>
<evidence type="ECO:0000256" key="1">
    <source>
        <dbReference type="ARBA" id="ARBA00022801"/>
    </source>
</evidence>
<keyword evidence="5" id="KW-0732">Signal</keyword>
<comment type="caution">
    <text evidence="4">Lacks conserved residue(s) required for the propagation of feature annotation.</text>
</comment>
<feature type="active site" description="Proton acceptor" evidence="4">
    <location>
        <position position="213"/>
    </location>
</feature>
<keyword evidence="3 4" id="KW-0443">Lipid metabolism</keyword>
<comment type="caution">
    <text evidence="7">The sequence shown here is derived from an EMBL/GenBank/DDBJ whole genome shotgun (WGS) entry which is preliminary data.</text>
</comment>
<reference evidence="7" key="2">
    <citation type="submission" date="2023-01" db="EMBL/GenBank/DDBJ databases">
        <title>Draft genome sequence of Algimonas ampicilliniresistens strain NBRC 108219.</title>
        <authorList>
            <person name="Sun Q."/>
            <person name="Mori K."/>
        </authorList>
    </citation>
    <scope>NUCLEOTIDE SEQUENCE</scope>
    <source>
        <strain evidence="7">NBRC 108219</strain>
    </source>
</reference>
<dbReference type="Pfam" id="PF01734">
    <property type="entry name" value="Patatin"/>
    <property type="match status" value="1"/>
</dbReference>
<evidence type="ECO:0000313" key="8">
    <source>
        <dbReference type="Proteomes" id="UP001161391"/>
    </source>
</evidence>